<evidence type="ECO:0000256" key="11">
    <source>
        <dbReference type="ARBA" id="ARBA00022801"/>
    </source>
</evidence>
<dbReference type="InterPro" id="IPR023214">
    <property type="entry name" value="HAD_sf"/>
</dbReference>
<protein>
    <recommendedName>
        <fullName evidence="7">Class B acid phosphatase</fullName>
        <ecNumber evidence="6">3.1.3.2</ecNumber>
    </recommendedName>
</protein>
<evidence type="ECO:0000256" key="9">
    <source>
        <dbReference type="ARBA" id="ARBA00022729"/>
    </source>
</evidence>
<dbReference type="InterPro" id="IPR036412">
    <property type="entry name" value="HAD-like_sf"/>
</dbReference>
<dbReference type="SFLD" id="SFLDS00003">
    <property type="entry name" value="Haloacid_Dehalogenase"/>
    <property type="match status" value="1"/>
</dbReference>
<organism evidence="14 15">
    <name type="scientific">Vibrio artabrorum</name>
    <dbReference type="NCBI Taxonomy" id="446374"/>
    <lineage>
        <taxon>Bacteria</taxon>
        <taxon>Pseudomonadati</taxon>
        <taxon>Pseudomonadota</taxon>
        <taxon>Gammaproteobacteria</taxon>
        <taxon>Vibrionales</taxon>
        <taxon>Vibrionaceae</taxon>
        <taxon>Vibrio</taxon>
    </lineage>
</organism>
<dbReference type="EC" id="3.1.3.2" evidence="6"/>
<keyword evidence="15" id="KW-1185">Reference proteome</keyword>
<evidence type="ECO:0000256" key="2">
    <source>
        <dbReference type="ARBA" id="ARBA00001946"/>
    </source>
</evidence>
<gene>
    <name evidence="14" type="primary">aphA</name>
    <name evidence="14" type="ORF">QWY96_18875</name>
</gene>
<evidence type="ECO:0000256" key="1">
    <source>
        <dbReference type="ARBA" id="ARBA00000032"/>
    </source>
</evidence>
<dbReference type="Proteomes" id="UP001223712">
    <property type="component" value="Unassembled WGS sequence"/>
</dbReference>
<feature type="chain" id="PRO_5046627389" description="Class B acid phosphatase" evidence="13">
    <location>
        <begin position="22"/>
        <end position="231"/>
    </location>
</feature>
<keyword evidence="9 13" id="KW-0732">Signal</keyword>
<dbReference type="SFLD" id="SFLDG01127">
    <property type="entry name" value="C1.3:_Acid_Phosphatase_Like"/>
    <property type="match status" value="1"/>
</dbReference>
<feature type="signal peptide" evidence="13">
    <location>
        <begin position="1"/>
        <end position="21"/>
    </location>
</feature>
<comment type="caution">
    <text evidence="14">The sequence shown here is derived from an EMBL/GenBank/DDBJ whole genome shotgun (WGS) entry which is preliminary data.</text>
</comment>
<evidence type="ECO:0000256" key="3">
    <source>
        <dbReference type="ARBA" id="ARBA00004418"/>
    </source>
</evidence>
<evidence type="ECO:0000256" key="12">
    <source>
        <dbReference type="ARBA" id="ARBA00022842"/>
    </source>
</evidence>
<name>A0ABT8CPT6_9VIBR</name>
<comment type="subunit">
    <text evidence="5">Homotetramer.</text>
</comment>
<dbReference type="InterPro" id="IPR010025">
    <property type="entry name" value="HAD-SF_ppase_IIIB_AphA"/>
</dbReference>
<keyword evidence="11 14" id="KW-0378">Hydrolase</keyword>
<dbReference type="Gene3D" id="3.40.50.1000">
    <property type="entry name" value="HAD superfamily/HAD-like"/>
    <property type="match status" value="1"/>
</dbReference>
<evidence type="ECO:0000256" key="6">
    <source>
        <dbReference type="ARBA" id="ARBA00012646"/>
    </source>
</evidence>
<evidence type="ECO:0000256" key="4">
    <source>
        <dbReference type="ARBA" id="ARBA00007752"/>
    </source>
</evidence>
<reference evidence="15" key="1">
    <citation type="journal article" date="2019" name="Int. J. Syst. Evol. Microbiol.">
        <title>The Global Catalogue of Microorganisms (GCM) 10K type strain sequencing project: providing services to taxonomists for standard genome sequencing and annotation.</title>
        <authorList>
            <consortium name="The Broad Institute Genomics Platform"/>
            <consortium name="The Broad Institute Genome Sequencing Center for Infectious Disease"/>
            <person name="Wu L."/>
            <person name="Ma J."/>
        </authorList>
    </citation>
    <scope>NUCLEOTIDE SEQUENCE [LARGE SCALE GENOMIC DNA]</scope>
    <source>
        <strain evidence="15">CECT 7226</strain>
    </source>
</reference>
<dbReference type="Pfam" id="PF03767">
    <property type="entry name" value="Acid_phosphat_B"/>
    <property type="match status" value="1"/>
</dbReference>
<dbReference type="RefSeq" id="WP_261840640.1">
    <property type="nucleotide sequence ID" value="NZ_AP025459.1"/>
</dbReference>
<evidence type="ECO:0000313" key="15">
    <source>
        <dbReference type="Proteomes" id="UP001223712"/>
    </source>
</evidence>
<evidence type="ECO:0000256" key="8">
    <source>
        <dbReference type="ARBA" id="ARBA00022723"/>
    </source>
</evidence>
<keyword evidence="10" id="KW-0574">Periplasm</keyword>
<evidence type="ECO:0000256" key="13">
    <source>
        <dbReference type="SAM" id="SignalP"/>
    </source>
</evidence>
<comment type="catalytic activity">
    <reaction evidence="1">
        <text>a phosphate monoester + H2O = an alcohol + phosphate</text>
        <dbReference type="Rhea" id="RHEA:15017"/>
        <dbReference type="ChEBI" id="CHEBI:15377"/>
        <dbReference type="ChEBI" id="CHEBI:30879"/>
        <dbReference type="ChEBI" id="CHEBI:43474"/>
        <dbReference type="ChEBI" id="CHEBI:67140"/>
        <dbReference type="EC" id="3.1.3.2"/>
    </reaction>
</comment>
<dbReference type="NCBIfam" id="TIGR01672">
    <property type="entry name" value="AphA"/>
    <property type="match status" value="1"/>
</dbReference>
<evidence type="ECO:0000256" key="10">
    <source>
        <dbReference type="ARBA" id="ARBA00022764"/>
    </source>
</evidence>
<keyword evidence="12" id="KW-0460">Magnesium</keyword>
<dbReference type="SUPFAM" id="SSF56784">
    <property type="entry name" value="HAD-like"/>
    <property type="match status" value="1"/>
</dbReference>
<keyword evidence="8" id="KW-0479">Metal-binding</keyword>
<evidence type="ECO:0000313" key="14">
    <source>
        <dbReference type="EMBL" id="MDN3702464.1"/>
    </source>
</evidence>
<comment type="cofactor">
    <cofactor evidence="2">
        <name>Mg(2+)</name>
        <dbReference type="ChEBI" id="CHEBI:18420"/>
    </cofactor>
</comment>
<comment type="similarity">
    <text evidence="4">Belongs to the class B bacterial acid phosphatase family.</text>
</comment>
<dbReference type="EMBL" id="JAUFQY010000002">
    <property type="protein sequence ID" value="MDN3702464.1"/>
    <property type="molecule type" value="Genomic_DNA"/>
</dbReference>
<accession>A0ABT8CPT6</accession>
<dbReference type="GO" id="GO:0003993">
    <property type="term" value="F:acid phosphatase activity"/>
    <property type="evidence" value="ECO:0007669"/>
    <property type="project" value="UniProtKB-EC"/>
</dbReference>
<dbReference type="InterPro" id="IPR005519">
    <property type="entry name" value="Acid_phosphat_B-like"/>
</dbReference>
<comment type="subcellular location">
    <subcellularLocation>
        <location evidence="3">Periplasm</location>
    </subcellularLocation>
</comment>
<evidence type="ECO:0000256" key="7">
    <source>
        <dbReference type="ARBA" id="ARBA00022113"/>
    </source>
</evidence>
<evidence type="ECO:0000256" key="5">
    <source>
        <dbReference type="ARBA" id="ARBA00011881"/>
    </source>
</evidence>
<sequence length="231" mass="25907">MKMKTTITIALTALFSVSAFASTHATMDMHSLSNQVSTQYPDIAWTTVDKIASELPEQPIVVGLDIDDTMLFSSPVFYYGKQKYSPDSFDYLKNQDFWNEASTGLDRFSIPKKSAVELVTMHLKHGDTVYFITGRTAPQGQETLTTTLRNIFPKQYKEQIKPVVFAGSLDKVQQLKMAKISQYYGDSDKDITSSREAGVKAIRFLRGAQTTYTPLPHAGKYGEEVLINSNY</sequence>
<proteinExistence type="inferred from homology"/>